<evidence type="ECO:0000256" key="1">
    <source>
        <dbReference type="ARBA" id="ARBA00004571"/>
    </source>
</evidence>
<dbReference type="Pfam" id="PF00691">
    <property type="entry name" value="OmpA"/>
    <property type="match status" value="1"/>
</dbReference>
<evidence type="ECO:0000256" key="8">
    <source>
        <dbReference type="ARBA" id="ARBA00023237"/>
    </source>
</evidence>
<dbReference type="GO" id="GO:0006811">
    <property type="term" value="P:monoatomic ion transport"/>
    <property type="evidence" value="ECO:0007669"/>
    <property type="project" value="UniProtKB-KW"/>
</dbReference>
<keyword evidence="6" id="KW-0626">Porin</keyword>
<feature type="coiled-coil region" evidence="10">
    <location>
        <begin position="220"/>
        <end position="247"/>
    </location>
</feature>
<evidence type="ECO:0000256" key="6">
    <source>
        <dbReference type="ARBA" id="ARBA00023114"/>
    </source>
</evidence>
<evidence type="ECO:0000256" key="11">
    <source>
        <dbReference type="SAM" id="SignalP"/>
    </source>
</evidence>
<keyword evidence="4" id="KW-0812">Transmembrane</keyword>
<evidence type="ECO:0000256" key="2">
    <source>
        <dbReference type="ARBA" id="ARBA00022448"/>
    </source>
</evidence>
<dbReference type="GO" id="GO:0015288">
    <property type="term" value="F:porin activity"/>
    <property type="evidence" value="ECO:0007669"/>
    <property type="project" value="UniProtKB-KW"/>
</dbReference>
<name>A0A2S7WT35_9FLAO</name>
<accession>A0A2S7WT35</accession>
<feature type="chain" id="PRO_5015499648" evidence="11">
    <location>
        <begin position="23"/>
        <end position="397"/>
    </location>
</feature>
<keyword evidence="11" id="KW-0732">Signal</keyword>
<gene>
    <name evidence="13" type="ORF">BTO18_16960</name>
</gene>
<dbReference type="InterPro" id="IPR006665">
    <property type="entry name" value="OmpA-like"/>
</dbReference>
<dbReference type="InterPro" id="IPR011250">
    <property type="entry name" value="OMP/PagP_B-barrel"/>
</dbReference>
<dbReference type="RefSeq" id="WP_105017364.1">
    <property type="nucleotide sequence ID" value="NZ_MSCN01000001.1"/>
</dbReference>
<keyword evidence="14" id="KW-1185">Reference proteome</keyword>
<dbReference type="EMBL" id="MSCN01000001">
    <property type="protein sequence ID" value="PQJ80757.1"/>
    <property type="molecule type" value="Genomic_DNA"/>
</dbReference>
<dbReference type="AlphaFoldDB" id="A0A2S7WT35"/>
<organism evidence="13 14">
    <name type="scientific">Polaribacter porphyrae</name>
    <dbReference type="NCBI Taxonomy" id="1137780"/>
    <lineage>
        <taxon>Bacteria</taxon>
        <taxon>Pseudomonadati</taxon>
        <taxon>Bacteroidota</taxon>
        <taxon>Flavobacteriia</taxon>
        <taxon>Flavobacteriales</taxon>
        <taxon>Flavobacteriaceae</taxon>
    </lineage>
</organism>
<proteinExistence type="predicted"/>
<dbReference type="PRINTS" id="PR01021">
    <property type="entry name" value="OMPADOMAIN"/>
</dbReference>
<evidence type="ECO:0000256" key="10">
    <source>
        <dbReference type="SAM" id="Coils"/>
    </source>
</evidence>
<keyword evidence="2" id="KW-0813">Transport</keyword>
<protein>
    <submittedName>
        <fullName evidence="13">Cell envelope biogenesis protein OmpA</fullName>
    </submittedName>
</protein>
<dbReference type="PROSITE" id="PS51123">
    <property type="entry name" value="OMPA_2"/>
    <property type="match status" value="1"/>
</dbReference>
<evidence type="ECO:0000256" key="7">
    <source>
        <dbReference type="ARBA" id="ARBA00023136"/>
    </source>
</evidence>
<dbReference type="InterPro" id="IPR050330">
    <property type="entry name" value="Bact_OuterMem_StrucFunc"/>
</dbReference>
<keyword evidence="10" id="KW-0175">Coiled coil</keyword>
<keyword evidence="8" id="KW-0998">Cell outer membrane</keyword>
<reference evidence="13 14" key="1">
    <citation type="submission" date="2016-12" db="EMBL/GenBank/DDBJ databases">
        <title>Trade-off between light-utilization and light-protection in marine flavobacteria.</title>
        <authorList>
            <person name="Kumagai Y."/>
            <person name="Yoshizawa S."/>
            <person name="Kogure K."/>
            <person name="Iwasaki W."/>
        </authorList>
    </citation>
    <scope>NUCLEOTIDE SEQUENCE [LARGE SCALE GENOMIC DNA]</scope>
    <source>
        <strain evidence="13 14">NBRC 108759</strain>
    </source>
</reference>
<dbReference type="CDD" id="cd07185">
    <property type="entry name" value="OmpA_C-like"/>
    <property type="match status" value="1"/>
</dbReference>
<comment type="subcellular location">
    <subcellularLocation>
        <location evidence="1">Cell outer membrane</location>
        <topology evidence="1">Multi-pass membrane protein</topology>
    </subcellularLocation>
</comment>
<feature type="domain" description="OmpA-like" evidence="12">
    <location>
        <begin position="287"/>
        <end position="397"/>
    </location>
</feature>
<evidence type="ECO:0000256" key="4">
    <source>
        <dbReference type="ARBA" id="ARBA00022692"/>
    </source>
</evidence>
<dbReference type="Proteomes" id="UP000238882">
    <property type="component" value="Unassembled WGS sequence"/>
</dbReference>
<evidence type="ECO:0000256" key="5">
    <source>
        <dbReference type="ARBA" id="ARBA00023065"/>
    </source>
</evidence>
<dbReference type="OrthoDB" id="1522982at2"/>
<evidence type="ECO:0000256" key="9">
    <source>
        <dbReference type="PROSITE-ProRule" id="PRU00473"/>
    </source>
</evidence>
<feature type="signal peptide" evidence="11">
    <location>
        <begin position="1"/>
        <end position="22"/>
    </location>
</feature>
<dbReference type="GO" id="GO:0046930">
    <property type="term" value="C:pore complex"/>
    <property type="evidence" value="ECO:0007669"/>
    <property type="project" value="UniProtKB-KW"/>
</dbReference>
<keyword evidence="5" id="KW-0406">Ion transport</keyword>
<evidence type="ECO:0000259" key="12">
    <source>
        <dbReference type="PROSITE" id="PS51123"/>
    </source>
</evidence>
<evidence type="ECO:0000256" key="3">
    <source>
        <dbReference type="ARBA" id="ARBA00022452"/>
    </source>
</evidence>
<dbReference type="GO" id="GO:0009279">
    <property type="term" value="C:cell outer membrane"/>
    <property type="evidence" value="ECO:0007669"/>
    <property type="project" value="UniProtKB-SubCell"/>
</dbReference>
<comment type="caution">
    <text evidence="13">The sequence shown here is derived from an EMBL/GenBank/DDBJ whole genome shotgun (WGS) entry which is preliminary data.</text>
</comment>
<evidence type="ECO:0000313" key="13">
    <source>
        <dbReference type="EMBL" id="PQJ80757.1"/>
    </source>
</evidence>
<dbReference type="SUPFAM" id="SSF56925">
    <property type="entry name" value="OMPA-like"/>
    <property type="match status" value="1"/>
</dbReference>
<dbReference type="SUPFAM" id="SSF103088">
    <property type="entry name" value="OmpA-like"/>
    <property type="match status" value="1"/>
</dbReference>
<sequence>MKILKNTLLSTALLFMTFCINAQEYNKWSLDFGLGVHDVIYPLSPGLRTSSPGFGQVNLGIRHMFNDKFGLRLGLGYQEFSEADGTQAFKSNYYRTSIEAVVNAGNILKFGNWTERFNLLMYGGTGFSMLKVISPTAVDDPMLNFIFGFTPQYKLSNRISLFADVSTIFHHFQHNTYDGAISPGLKQTNVSLYNISLGVNVSLGNKRANADFWREELEDDALIDTELESLKNRLATAEKEIAALKDNTSSPNKELIMTELDNRYVKKEDLKSNKYASTVTASNVDFIKELLNRGYVNVYFDLNKTRIQKESLHAVNYIKQFMMDNPYVRASLIGFTDETGKEGYNKDLSIKRAKMVYDVLVSAGISPGRLSYGGVGEDKSMGKEARQLARKVAFRIE</sequence>
<keyword evidence="3" id="KW-1134">Transmembrane beta strand</keyword>
<dbReference type="PANTHER" id="PTHR30329:SF21">
    <property type="entry name" value="LIPOPROTEIN YIAD-RELATED"/>
    <property type="match status" value="1"/>
</dbReference>
<evidence type="ECO:0000313" key="14">
    <source>
        <dbReference type="Proteomes" id="UP000238882"/>
    </source>
</evidence>
<dbReference type="InterPro" id="IPR036737">
    <property type="entry name" value="OmpA-like_sf"/>
</dbReference>
<keyword evidence="7 9" id="KW-0472">Membrane</keyword>
<dbReference type="InterPro" id="IPR006664">
    <property type="entry name" value="OMP_bac"/>
</dbReference>
<dbReference type="PANTHER" id="PTHR30329">
    <property type="entry name" value="STATOR ELEMENT OF FLAGELLAR MOTOR COMPLEX"/>
    <property type="match status" value="1"/>
</dbReference>
<dbReference type="Gene3D" id="3.30.1330.60">
    <property type="entry name" value="OmpA-like domain"/>
    <property type="match status" value="1"/>
</dbReference>